<dbReference type="EMBL" id="ASPP01008945">
    <property type="protein sequence ID" value="ETO24811.1"/>
    <property type="molecule type" value="Genomic_DNA"/>
</dbReference>
<organism evidence="2 3">
    <name type="scientific">Reticulomyxa filosa</name>
    <dbReference type="NCBI Taxonomy" id="46433"/>
    <lineage>
        <taxon>Eukaryota</taxon>
        <taxon>Sar</taxon>
        <taxon>Rhizaria</taxon>
        <taxon>Retaria</taxon>
        <taxon>Foraminifera</taxon>
        <taxon>Monothalamids</taxon>
        <taxon>Reticulomyxidae</taxon>
        <taxon>Reticulomyxa</taxon>
    </lineage>
</organism>
<protein>
    <submittedName>
        <fullName evidence="2">Uncharacterized protein</fullName>
    </submittedName>
</protein>
<evidence type="ECO:0000313" key="2">
    <source>
        <dbReference type="EMBL" id="ETO24811.1"/>
    </source>
</evidence>
<reference evidence="2 3" key="1">
    <citation type="journal article" date="2013" name="Curr. Biol.">
        <title>The Genome of the Foraminiferan Reticulomyxa filosa.</title>
        <authorList>
            <person name="Glockner G."/>
            <person name="Hulsmann N."/>
            <person name="Schleicher M."/>
            <person name="Noegel A.A."/>
            <person name="Eichinger L."/>
            <person name="Gallinger C."/>
            <person name="Pawlowski J."/>
            <person name="Sierra R."/>
            <person name="Euteneuer U."/>
            <person name="Pillet L."/>
            <person name="Moustafa A."/>
            <person name="Platzer M."/>
            <person name="Groth M."/>
            <person name="Szafranski K."/>
            <person name="Schliwa M."/>
        </authorList>
    </citation>
    <scope>NUCLEOTIDE SEQUENCE [LARGE SCALE GENOMIC DNA]</scope>
</reference>
<accession>X6NFR7</accession>
<proteinExistence type="predicted"/>
<evidence type="ECO:0000313" key="3">
    <source>
        <dbReference type="Proteomes" id="UP000023152"/>
    </source>
</evidence>
<keyword evidence="1" id="KW-0812">Transmembrane</keyword>
<name>X6NFR7_RETFI</name>
<dbReference type="Proteomes" id="UP000023152">
    <property type="component" value="Unassembled WGS sequence"/>
</dbReference>
<comment type="caution">
    <text evidence="2">The sequence shown here is derived from an EMBL/GenBank/DDBJ whole genome shotgun (WGS) entry which is preliminary data.</text>
</comment>
<feature type="non-terminal residue" evidence="2">
    <location>
        <position position="1"/>
    </location>
</feature>
<keyword evidence="3" id="KW-1185">Reference proteome</keyword>
<keyword evidence="1" id="KW-0472">Membrane</keyword>
<feature type="transmembrane region" description="Helical" evidence="1">
    <location>
        <begin position="273"/>
        <end position="290"/>
    </location>
</feature>
<evidence type="ECO:0000256" key="1">
    <source>
        <dbReference type="SAM" id="Phobius"/>
    </source>
</evidence>
<gene>
    <name evidence="2" type="ORF">RFI_12346</name>
</gene>
<dbReference type="AlphaFoldDB" id="X6NFR7"/>
<sequence length="291" mass="32855">DYTLDDLSSFLSQVSRVDRPSNAKYYSWIFDTHRPYYLAATSIGEVLANKSAVEGCLQSVLDASSVLFLDLPAENHSNPVISLMSKEVIYVHGISKLQVNGSSDSVAVPIDYPAVVAGRVQYMDGGNGTINWVVVTAVSVTDLTKSVSDDQMITFLIAVVIIATFLYFLQMLSQSITVPERTEQKAERSANDIRDDIAPVIRAAATSVWDTYLQQFEGAVTMTKVKEFLSRRAVNHILAKEADDKMLLFDECQMESDKNWKQLEITRWFQMRIYHFWIQTIILAYFLLGFF</sequence>
<feature type="transmembrane region" description="Helical" evidence="1">
    <location>
        <begin position="152"/>
        <end position="169"/>
    </location>
</feature>
<keyword evidence="1" id="KW-1133">Transmembrane helix</keyword>